<evidence type="ECO:0000313" key="1">
    <source>
        <dbReference type="EMBL" id="MEQ2467485.1"/>
    </source>
</evidence>
<accession>A0ABV1F293</accession>
<name>A0ABV1F293_9BACI</name>
<dbReference type="RefSeq" id="WP_155986736.1">
    <property type="nucleotide sequence ID" value="NZ_JBBMFN010000053.1"/>
</dbReference>
<sequence length="50" mass="5916">MNKIQYIVEDIKVDLNNENSEILTIFHSLLKKLFTLLLLSSVPMFIYLLF</sequence>
<dbReference type="EMBL" id="JBBMFN010000053">
    <property type="protein sequence ID" value="MEQ2467485.1"/>
    <property type="molecule type" value="Genomic_DNA"/>
</dbReference>
<reference evidence="1 2" key="1">
    <citation type="submission" date="2024-03" db="EMBL/GenBank/DDBJ databases">
        <title>Human intestinal bacterial collection.</title>
        <authorList>
            <person name="Pauvert C."/>
            <person name="Hitch T.C.A."/>
            <person name="Clavel T."/>
        </authorList>
    </citation>
    <scope>NUCLEOTIDE SEQUENCE [LARGE SCALE GENOMIC DNA]</scope>
    <source>
        <strain evidence="1 2">CLA-SR-H024</strain>
    </source>
</reference>
<comment type="caution">
    <text evidence="1">The sequence shown here is derived from an EMBL/GenBank/DDBJ whole genome shotgun (WGS) entry which is preliminary data.</text>
</comment>
<keyword evidence="2" id="KW-1185">Reference proteome</keyword>
<protein>
    <submittedName>
        <fullName evidence="1">Uncharacterized protein</fullName>
    </submittedName>
</protein>
<organism evidence="1 2">
    <name type="scientific">Niallia hominis</name>
    <dbReference type="NCBI Taxonomy" id="3133173"/>
    <lineage>
        <taxon>Bacteria</taxon>
        <taxon>Bacillati</taxon>
        <taxon>Bacillota</taxon>
        <taxon>Bacilli</taxon>
        <taxon>Bacillales</taxon>
        <taxon>Bacillaceae</taxon>
        <taxon>Niallia</taxon>
    </lineage>
</organism>
<evidence type="ECO:0000313" key="2">
    <source>
        <dbReference type="Proteomes" id="UP001465426"/>
    </source>
</evidence>
<gene>
    <name evidence="1" type="ORF">WMO63_17665</name>
</gene>
<proteinExistence type="predicted"/>
<dbReference type="Proteomes" id="UP001465426">
    <property type="component" value="Unassembled WGS sequence"/>
</dbReference>